<dbReference type="Proteomes" id="UP000292686">
    <property type="component" value="Unassembled WGS sequence"/>
</dbReference>
<evidence type="ECO:0000313" key="6">
    <source>
        <dbReference type="EMBL" id="RXZ85183.1"/>
    </source>
</evidence>
<keyword evidence="1 3" id="KW-0732">Signal</keyword>
<dbReference type="Proteomes" id="UP000581087">
    <property type="component" value="Unassembled WGS sequence"/>
</dbReference>
<dbReference type="EMBL" id="SDPM01000012">
    <property type="protein sequence ID" value="RXZ85183.1"/>
    <property type="molecule type" value="Genomic_DNA"/>
</dbReference>
<dbReference type="PANTHER" id="PTHR21666">
    <property type="entry name" value="PEPTIDASE-RELATED"/>
    <property type="match status" value="1"/>
</dbReference>
<reference evidence="5 8" key="2">
    <citation type="submission" date="2020-07" db="EMBL/GenBank/DDBJ databases">
        <title>Sequencing the genomes of 1000 actinobacteria strains.</title>
        <authorList>
            <person name="Klenk H.-P."/>
        </authorList>
    </citation>
    <scope>NUCLEOTIDE SEQUENCE [LARGE SCALE GENOMIC DNA]</scope>
    <source>
        <strain evidence="5 8">DSM 23870</strain>
    </source>
</reference>
<feature type="compositionally biased region" description="Basic and acidic residues" evidence="2">
    <location>
        <begin position="260"/>
        <end position="277"/>
    </location>
</feature>
<evidence type="ECO:0000256" key="3">
    <source>
        <dbReference type="SAM" id="SignalP"/>
    </source>
</evidence>
<feature type="domain" description="M23ase beta-sheet core" evidence="4">
    <location>
        <begin position="318"/>
        <end position="414"/>
    </location>
</feature>
<accession>A0A4Q2M4U5</accession>
<keyword evidence="7" id="KW-1185">Reference proteome</keyword>
<reference evidence="6 7" key="1">
    <citation type="submission" date="2019-01" db="EMBL/GenBank/DDBJ databases">
        <title>Agromyces.</title>
        <authorList>
            <person name="Li J."/>
        </authorList>
    </citation>
    <scope>NUCLEOTIDE SEQUENCE [LARGE SCALE GENOMIC DNA]</scope>
    <source>
        <strain evidence="6 7">DSM 23870</strain>
    </source>
</reference>
<evidence type="ECO:0000259" key="4">
    <source>
        <dbReference type="Pfam" id="PF01551"/>
    </source>
</evidence>
<dbReference type="InterPro" id="IPR016047">
    <property type="entry name" value="M23ase_b-sheet_dom"/>
</dbReference>
<evidence type="ECO:0000313" key="5">
    <source>
        <dbReference type="EMBL" id="NYD68439.1"/>
    </source>
</evidence>
<sequence>MGRTADTSVHGGARRTQGAWRHRITAGLAVILMSLGASVASPAQAATYPSWDDVQKAKSDTAAANAAVENIRSLISGLEVQVAEAIALAEQRADELFAAQQKFDEAVRTADEIQAQADASAASADDAQKNAGQLAAQLYRSGGGDVSVNLFLDAGSGKNTEQLLSKLGNMSKIVERTASIYEQARTAENTAQSLSEQASVARAAREELRVAAEAALVAAREAQAASEAALAESQSKKIELEQQVKFLQDAEAKTTASFEEGERIRKEEEARRREEALRAGSPGIPATSGWSLPASGRITGSYGPRSVICGGGYCSNSFHYAVDLGTGCDAPIYAANSGVVTYAGWSGSYGNFIKIDHGGGISTGYAHIRNGGLFVGVGQWVDSGQNIASAGTTGASTGCHLHFEVYNGGSRIDPMSFMGDRGIGLG</sequence>
<dbReference type="InterPro" id="IPR011055">
    <property type="entry name" value="Dup_hybrid_motif"/>
</dbReference>
<feature type="signal peptide" evidence="3">
    <location>
        <begin position="1"/>
        <end position="45"/>
    </location>
</feature>
<evidence type="ECO:0000313" key="7">
    <source>
        <dbReference type="Proteomes" id="UP000292686"/>
    </source>
</evidence>
<dbReference type="RefSeq" id="WP_129177099.1">
    <property type="nucleotide sequence ID" value="NZ_JACCBI010000001.1"/>
</dbReference>
<proteinExistence type="predicted"/>
<evidence type="ECO:0000256" key="2">
    <source>
        <dbReference type="SAM" id="MobiDB-lite"/>
    </source>
</evidence>
<feature type="chain" id="PRO_5033442740" evidence="3">
    <location>
        <begin position="46"/>
        <end position="426"/>
    </location>
</feature>
<keyword evidence="5" id="KW-0378">Hydrolase</keyword>
<evidence type="ECO:0000256" key="1">
    <source>
        <dbReference type="ARBA" id="ARBA00022729"/>
    </source>
</evidence>
<evidence type="ECO:0000313" key="8">
    <source>
        <dbReference type="Proteomes" id="UP000581087"/>
    </source>
</evidence>
<dbReference type="PANTHER" id="PTHR21666:SF289">
    <property type="entry name" value="L-ALA--D-GLU ENDOPEPTIDASE"/>
    <property type="match status" value="1"/>
</dbReference>
<protein>
    <submittedName>
        <fullName evidence="6">M23 family metallopeptidase</fullName>
    </submittedName>
    <submittedName>
        <fullName evidence="5">Murein DD-endopeptidase MepM/ murein hydrolase activator NlpD</fullName>
    </submittedName>
</protein>
<name>A0A4Q2M4U5_9MICO</name>
<dbReference type="InterPro" id="IPR050570">
    <property type="entry name" value="Cell_wall_metabolism_enzyme"/>
</dbReference>
<dbReference type="CDD" id="cd12797">
    <property type="entry name" value="M23_peptidase"/>
    <property type="match status" value="1"/>
</dbReference>
<gene>
    <name evidence="5" type="ORF">BJ972_002958</name>
    <name evidence="6" type="ORF">ESP50_16800</name>
</gene>
<organism evidence="6 7">
    <name type="scientific">Agromyces atrinae</name>
    <dbReference type="NCBI Taxonomy" id="592376"/>
    <lineage>
        <taxon>Bacteria</taxon>
        <taxon>Bacillati</taxon>
        <taxon>Actinomycetota</taxon>
        <taxon>Actinomycetes</taxon>
        <taxon>Micrococcales</taxon>
        <taxon>Microbacteriaceae</taxon>
        <taxon>Agromyces</taxon>
    </lineage>
</organism>
<dbReference type="EMBL" id="JACCBI010000001">
    <property type="protein sequence ID" value="NYD68439.1"/>
    <property type="molecule type" value="Genomic_DNA"/>
</dbReference>
<dbReference type="OrthoDB" id="1099523at2"/>
<feature type="region of interest" description="Disordered" evidence="2">
    <location>
        <begin position="257"/>
        <end position="290"/>
    </location>
</feature>
<dbReference type="Gene3D" id="2.70.70.10">
    <property type="entry name" value="Glucose Permease (Domain IIA)"/>
    <property type="match status" value="1"/>
</dbReference>
<dbReference type="GO" id="GO:0004222">
    <property type="term" value="F:metalloendopeptidase activity"/>
    <property type="evidence" value="ECO:0007669"/>
    <property type="project" value="TreeGrafter"/>
</dbReference>
<dbReference type="AlphaFoldDB" id="A0A4Q2M4U5"/>
<dbReference type="SUPFAM" id="SSF51261">
    <property type="entry name" value="Duplicated hybrid motif"/>
    <property type="match status" value="1"/>
</dbReference>
<dbReference type="Pfam" id="PF01551">
    <property type="entry name" value="Peptidase_M23"/>
    <property type="match status" value="1"/>
</dbReference>
<comment type="caution">
    <text evidence="6">The sequence shown here is derived from an EMBL/GenBank/DDBJ whole genome shotgun (WGS) entry which is preliminary data.</text>
</comment>